<dbReference type="Pfam" id="PF13350">
    <property type="entry name" value="Y_phosphatase3"/>
    <property type="match status" value="1"/>
</dbReference>
<sequence length="258" mass="29342">MLSDLQQQRHVDLKGTVNLRSLGGYHTKDGKKTTKWGVLYRGDCLASVPSDAAQQVLVQKLHIHNAYDLRNKHEVATHFYQIPYVNRYAVPIDTRQLSQCLHTGCWFGDTASMIAAMKSIYRDFVSSHGRQIGKFIKGFLSTKPSPNNATIFHCTAGKDRTGWVAYVILTLLDVTEEDKRMDYNLTNSYYRCPKDIVECLRFHGVRKEVTASLWTAFDDFIDAGMEEVNRLGGMEAYAMSHMGLTHADIQQLRDVMLE</sequence>
<accession>A0A0N1HYX0</accession>
<protein>
    <recommendedName>
        <fullName evidence="3">Tyrosine specific protein phosphatases domain-containing protein</fullName>
    </recommendedName>
</protein>
<dbReference type="Proteomes" id="UP000038009">
    <property type="component" value="Unassembled WGS sequence"/>
</dbReference>
<evidence type="ECO:0008006" key="3">
    <source>
        <dbReference type="Google" id="ProtNLM"/>
    </source>
</evidence>
<keyword evidence="2" id="KW-1185">Reference proteome</keyword>
<dbReference type="AlphaFoldDB" id="A0A0N1HYX0"/>
<dbReference type="GO" id="GO:0004721">
    <property type="term" value="F:phosphoprotein phosphatase activity"/>
    <property type="evidence" value="ECO:0007669"/>
    <property type="project" value="InterPro"/>
</dbReference>
<dbReference type="OrthoDB" id="449382at2759"/>
<dbReference type="InterPro" id="IPR016130">
    <property type="entry name" value="Tyr_Pase_AS"/>
</dbReference>
<name>A0A0N1HYX0_LEPSE</name>
<organism evidence="1 2">
    <name type="scientific">Leptomonas seymouri</name>
    <dbReference type="NCBI Taxonomy" id="5684"/>
    <lineage>
        <taxon>Eukaryota</taxon>
        <taxon>Discoba</taxon>
        <taxon>Euglenozoa</taxon>
        <taxon>Kinetoplastea</taxon>
        <taxon>Metakinetoplastina</taxon>
        <taxon>Trypanosomatida</taxon>
        <taxon>Trypanosomatidae</taxon>
        <taxon>Leishmaniinae</taxon>
        <taxon>Leptomonas</taxon>
    </lineage>
</organism>
<dbReference type="PROSITE" id="PS00383">
    <property type="entry name" value="TYR_PHOSPHATASE_1"/>
    <property type="match status" value="1"/>
</dbReference>
<gene>
    <name evidence="1" type="ORF">ABL78_7881</name>
</gene>
<dbReference type="InterPro" id="IPR026893">
    <property type="entry name" value="Tyr/Ser_Pase_IphP-type"/>
</dbReference>
<evidence type="ECO:0000313" key="1">
    <source>
        <dbReference type="EMBL" id="KPI83092.1"/>
    </source>
</evidence>
<dbReference type="EMBL" id="LJSK01000440">
    <property type="protein sequence ID" value="KPI83092.1"/>
    <property type="molecule type" value="Genomic_DNA"/>
</dbReference>
<evidence type="ECO:0000313" key="2">
    <source>
        <dbReference type="Proteomes" id="UP000038009"/>
    </source>
</evidence>
<dbReference type="SUPFAM" id="SSF52799">
    <property type="entry name" value="(Phosphotyrosine protein) phosphatases II"/>
    <property type="match status" value="1"/>
</dbReference>
<dbReference type="Gene3D" id="3.90.190.10">
    <property type="entry name" value="Protein tyrosine phosphatase superfamily"/>
    <property type="match status" value="1"/>
</dbReference>
<dbReference type="InterPro" id="IPR029021">
    <property type="entry name" value="Prot-tyrosine_phosphatase-like"/>
</dbReference>
<comment type="caution">
    <text evidence="1">The sequence shown here is derived from an EMBL/GenBank/DDBJ whole genome shotgun (WGS) entry which is preliminary data.</text>
</comment>
<reference evidence="1 2" key="1">
    <citation type="journal article" date="2015" name="PLoS Pathog.">
        <title>Leptomonas seymouri: Adaptations to the Dixenous Life Cycle Analyzed by Genome Sequencing, Transcriptome Profiling and Co-infection with Leishmania donovani.</title>
        <authorList>
            <person name="Kraeva N."/>
            <person name="Butenko A."/>
            <person name="Hlavacova J."/>
            <person name="Kostygov A."/>
            <person name="Myskova J."/>
            <person name="Grybchuk D."/>
            <person name="Lestinova T."/>
            <person name="Votypka J."/>
            <person name="Volf P."/>
            <person name="Opperdoes F."/>
            <person name="Flegontov P."/>
            <person name="Lukes J."/>
            <person name="Yurchenko V."/>
        </authorList>
    </citation>
    <scope>NUCLEOTIDE SEQUENCE [LARGE SCALE GENOMIC DNA]</scope>
    <source>
        <strain evidence="1 2">ATCC 30220</strain>
    </source>
</reference>
<dbReference type="OMA" id="HEVATHF"/>
<dbReference type="VEuPathDB" id="TriTrypDB:Lsey_0440_0020"/>
<proteinExistence type="predicted"/>